<keyword evidence="3" id="KW-1185">Reference proteome</keyword>
<reference evidence="2 3" key="2">
    <citation type="submission" date="2020-07" db="EMBL/GenBank/DDBJ databases">
        <title>Genome assembly of wild tea tree DASZ reveals pedigree and selection history of tea varieties.</title>
        <authorList>
            <person name="Zhang W."/>
        </authorList>
    </citation>
    <scope>NUCLEOTIDE SEQUENCE [LARGE SCALE GENOMIC DNA]</scope>
    <source>
        <strain evidence="3">cv. G240</strain>
        <tissue evidence="2">Leaf</tissue>
    </source>
</reference>
<dbReference type="EMBL" id="JACBKZ010000007">
    <property type="protein sequence ID" value="KAF5945891.1"/>
    <property type="molecule type" value="Genomic_DNA"/>
</dbReference>
<reference evidence="3" key="1">
    <citation type="journal article" date="2020" name="Nat. Commun.">
        <title>Genome assembly of wild tea tree DASZ reveals pedigree and selection history of tea varieties.</title>
        <authorList>
            <person name="Zhang W."/>
            <person name="Zhang Y."/>
            <person name="Qiu H."/>
            <person name="Guo Y."/>
            <person name="Wan H."/>
            <person name="Zhang X."/>
            <person name="Scossa F."/>
            <person name="Alseekh S."/>
            <person name="Zhang Q."/>
            <person name="Wang P."/>
            <person name="Xu L."/>
            <person name="Schmidt M.H."/>
            <person name="Jia X."/>
            <person name="Li D."/>
            <person name="Zhu A."/>
            <person name="Guo F."/>
            <person name="Chen W."/>
            <person name="Ni D."/>
            <person name="Usadel B."/>
            <person name="Fernie A.R."/>
            <person name="Wen W."/>
        </authorList>
    </citation>
    <scope>NUCLEOTIDE SEQUENCE [LARGE SCALE GENOMIC DNA]</scope>
    <source>
        <strain evidence="3">cv. G240</strain>
    </source>
</reference>
<feature type="region of interest" description="Disordered" evidence="1">
    <location>
        <begin position="1"/>
        <end position="28"/>
    </location>
</feature>
<gene>
    <name evidence="2" type="ORF">HYC85_016119</name>
</gene>
<comment type="caution">
    <text evidence="2">The sequence shown here is derived from an EMBL/GenBank/DDBJ whole genome shotgun (WGS) entry which is preliminary data.</text>
</comment>
<evidence type="ECO:0000313" key="3">
    <source>
        <dbReference type="Proteomes" id="UP000593564"/>
    </source>
</evidence>
<name>A0A7J7H0T9_CAMSI</name>
<dbReference type="AlphaFoldDB" id="A0A7J7H0T9"/>
<dbReference type="Proteomes" id="UP000593564">
    <property type="component" value="Unassembled WGS sequence"/>
</dbReference>
<dbReference type="PANTHER" id="PTHR47076:SF1">
    <property type="entry name" value="NHL DOMAIN PROTEIN"/>
    <property type="match status" value="1"/>
</dbReference>
<evidence type="ECO:0000313" key="2">
    <source>
        <dbReference type="EMBL" id="KAF5945891.1"/>
    </source>
</evidence>
<accession>A0A7J7H0T9</accession>
<protein>
    <submittedName>
        <fullName evidence="2">Uncharacterized protein</fullName>
    </submittedName>
</protein>
<evidence type="ECO:0000256" key="1">
    <source>
        <dbReference type="SAM" id="MobiDB-lite"/>
    </source>
</evidence>
<sequence>MAKPQEKKAFMNSTSSPINEHEQEGNDDYEETFSARGCSCFRLFCFERLQSNGWESNRLLQQHNGEHKETWLANMLRPVKESSEMLAGPKWKNFIRRVGKYFGKRKTQFRYDSHSYALNFDNGIVEDETVFLGEELRTGL</sequence>
<proteinExistence type="predicted"/>
<organism evidence="2 3">
    <name type="scientific">Camellia sinensis</name>
    <name type="common">Tea plant</name>
    <name type="synonym">Thea sinensis</name>
    <dbReference type="NCBI Taxonomy" id="4442"/>
    <lineage>
        <taxon>Eukaryota</taxon>
        <taxon>Viridiplantae</taxon>
        <taxon>Streptophyta</taxon>
        <taxon>Embryophyta</taxon>
        <taxon>Tracheophyta</taxon>
        <taxon>Spermatophyta</taxon>
        <taxon>Magnoliopsida</taxon>
        <taxon>eudicotyledons</taxon>
        <taxon>Gunneridae</taxon>
        <taxon>Pentapetalae</taxon>
        <taxon>asterids</taxon>
        <taxon>Ericales</taxon>
        <taxon>Theaceae</taxon>
        <taxon>Camellia</taxon>
    </lineage>
</organism>
<dbReference type="PANTHER" id="PTHR47076">
    <property type="entry name" value="NHL DOMAIN PROTEIN"/>
    <property type="match status" value="1"/>
</dbReference>